<feature type="region of interest" description="Disordered" evidence="1">
    <location>
        <begin position="1"/>
        <end position="70"/>
    </location>
</feature>
<feature type="compositionally biased region" description="Basic and acidic residues" evidence="1">
    <location>
        <begin position="26"/>
        <end position="38"/>
    </location>
</feature>
<protein>
    <submittedName>
        <fullName evidence="2">Uncharacterized protein</fullName>
    </submittedName>
</protein>
<reference evidence="2" key="1">
    <citation type="submission" date="2023-07" db="EMBL/GenBank/DDBJ databases">
        <title>Chromosome-level genome assembly of Artemia franciscana.</title>
        <authorList>
            <person name="Jo E."/>
        </authorList>
    </citation>
    <scope>NUCLEOTIDE SEQUENCE</scope>
    <source>
        <tissue evidence="2">Whole body</tissue>
    </source>
</reference>
<organism evidence="2 3">
    <name type="scientific">Artemia franciscana</name>
    <name type="common">Brine shrimp</name>
    <name type="synonym">Artemia sanfranciscana</name>
    <dbReference type="NCBI Taxonomy" id="6661"/>
    <lineage>
        <taxon>Eukaryota</taxon>
        <taxon>Metazoa</taxon>
        <taxon>Ecdysozoa</taxon>
        <taxon>Arthropoda</taxon>
        <taxon>Crustacea</taxon>
        <taxon>Branchiopoda</taxon>
        <taxon>Anostraca</taxon>
        <taxon>Artemiidae</taxon>
        <taxon>Artemia</taxon>
    </lineage>
</organism>
<dbReference type="EMBL" id="JAVRJZ010003724">
    <property type="protein sequence ID" value="KAK2701555.1"/>
    <property type="molecule type" value="Genomic_DNA"/>
</dbReference>
<evidence type="ECO:0000256" key="1">
    <source>
        <dbReference type="SAM" id="MobiDB-lite"/>
    </source>
</evidence>
<evidence type="ECO:0000313" key="3">
    <source>
        <dbReference type="Proteomes" id="UP001187531"/>
    </source>
</evidence>
<dbReference type="Proteomes" id="UP001187531">
    <property type="component" value="Unassembled WGS sequence"/>
</dbReference>
<proteinExistence type="predicted"/>
<feature type="compositionally biased region" description="Basic and acidic residues" evidence="1">
    <location>
        <begin position="50"/>
        <end position="59"/>
    </location>
</feature>
<sequence>MKNFKSNVLKAAESSVGQKLSQEAQRLSDETMKVKEPCRQACLSGNMSDDTAKHHRFEDGNTLPDESAQLESWKDHFSLSELRRCPIS</sequence>
<comment type="caution">
    <text evidence="2">The sequence shown here is derived from an EMBL/GenBank/DDBJ whole genome shotgun (WGS) entry which is preliminary data.</text>
</comment>
<name>A0AA88H4Q3_ARTSF</name>
<feature type="compositionally biased region" description="Polar residues" evidence="1">
    <location>
        <begin position="15"/>
        <end position="25"/>
    </location>
</feature>
<accession>A0AA88H4Q3</accession>
<dbReference type="AlphaFoldDB" id="A0AA88H4Q3"/>
<gene>
    <name evidence="2" type="ORF">QYM36_019801</name>
</gene>
<keyword evidence="3" id="KW-1185">Reference proteome</keyword>
<evidence type="ECO:0000313" key="2">
    <source>
        <dbReference type="EMBL" id="KAK2701555.1"/>
    </source>
</evidence>